<dbReference type="AlphaFoldDB" id="A0A6S7BR55"/>
<dbReference type="EMBL" id="CADIKK010000115">
    <property type="protein sequence ID" value="CAB3810393.1"/>
    <property type="molecule type" value="Genomic_DNA"/>
</dbReference>
<name>A0A6S7BR55_9BURK</name>
<feature type="region of interest" description="Disordered" evidence="1">
    <location>
        <begin position="1"/>
        <end position="22"/>
    </location>
</feature>
<gene>
    <name evidence="2" type="ORF">LMG28614_07268</name>
</gene>
<accession>A0A6S7BR55</accession>
<proteinExistence type="predicted"/>
<organism evidence="2 3">
    <name type="scientific">Paraburkholderia ultramafica</name>
    <dbReference type="NCBI Taxonomy" id="1544867"/>
    <lineage>
        <taxon>Bacteria</taxon>
        <taxon>Pseudomonadati</taxon>
        <taxon>Pseudomonadota</taxon>
        <taxon>Betaproteobacteria</taxon>
        <taxon>Burkholderiales</taxon>
        <taxon>Burkholderiaceae</taxon>
        <taxon>Paraburkholderia</taxon>
    </lineage>
</organism>
<sequence>MVTGDIARLQFPDPVPTRSGRQGRVAGQMVFDAKFIELPVVKATEFQRQAAQHPDQRELRGDEVNDTAESRLFGECEATRCFALHLGQRLAGKE</sequence>
<dbReference type="Proteomes" id="UP000494365">
    <property type="component" value="Unassembled WGS sequence"/>
</dbReference>
<evidence type="ECO:0000313" key="2">
    <source>
        <dbReference type="EMBL" id="CAB3810393.1"/>
    </source>
</evidence>
<keyword evidence="3" id="KW-1185">Reference proteome</keyword>
<protein>
    <submittedName>
        <fullName evidence="2">Uncharacterized protein</fullName>
    </submittedName>
</protein>
<reference evidence="2 3" key="1">
    <citation type="submission" date="2020-04" db="EMBL/GenBank/DDBJ databases">
        <authorList>
            <person name="De Canck E."/>
        </authorList>
    </citation>
    <scope>NUCLEOTIDE SEQUENCE [LARGE SCALE GENOMIC DNA]</scope>
    <source>
        <strain evidence="2 3">LMG 28614</strain>
    </source>
</reference>
<evidence type="ECO:0000256" key="1">
    <source>
        <dbReference type="SAM" id="MobiDB-lite"/>
    </source>
</evidence>
<evidence type="ECO:0000313" key="3">
    <source>
        <dbReference type="Proteomes" id="UP000494365"/>
    </source>
</evidence>